<dbReference type="GO" id="GO:0019546">
    <property type="term" value="P:L-arginine deiminase pathway"/>
    <property type="evidence" value="ECO:0007669"/>
    <property type="project" value="TreeGrafter"/>
</dbReference>
<evidence type="ECO:0000256" key="4">
    <source>
        <dbReference type="PIRSR" id="PIRSR006356-1"/>
    </source>
</evidence>
<dbReference type="Gene3D" id="1.10.3930.10">
    <property type="entry name" value="Arginine deiminase"/>
    <property type="match status" value="1"/>
</dbReference>
<name>A0A6I3J0I0_9ACTN</name>
<evidence type="ECO:0000256" key="1">
    <source>
        <dbReference type="ARBA" id="ARBA00010206"/>
    </source>
</evidence>
<dbReference type="PRINTS" id="PR01466">
    <property type="entry name" value="ARGDEIMINASE"/>
</dbReference>
<dbReference type="InterPro" id="IPR003876">
    <property type="entry name" value="Arg_deiminase"/>
</dbReference>
<dbReference type="SUPFAM" id="SSF55909">
    <property type="entry name" value="Pentein"/>
    <property type="match status" value="1"/>
</dbReference>
<dbReference type="GO" id="GO:0005737">
    <property type="term" value="C:cytoplasm"/>
    <property type="evidence" value="ECO:0007669"/>
    <property type="project" value="UniProtKB-SubCell"/>
</dbReference>
<dbReference type="Pfam" id="PF02274">
    <property type="entry name" value="ADI"/>
    <property type="match status" value="1"/>
</dbReference>
<keyword evidence="3" id="KW-0056">Arginine metabolism</keyword>
<reference evidence="5 6" key="1">
    <citation type="submission" date="2019-10" db="EMBL/GenBank/DDBJ databases">
        <title>Nocardioides novel species isolated from the excrement of Marmot.</title>
        <authorList>
            <person name="Zhang G."/>
        </authorList>
    </citation>
    <scope>NUCLEOTIDE SEQUENCE [LARGE SCALE GENOMIC DNA]</scope>
    <source>
        <strain evidence="6">zg-579</strain>
    </source>
</reference>
<keyword evidence="6" id="KW-1185">Reference proteome</keyword>
<dbReference type="EC" id="3.5.3.6" evidence="3"/>
<proteinExistence type="inferred from homology"/>
<keyword evidence="3" id="KW-0963">Cytoplasm</keyword>
<dbReference type="EMBL" id="WLCI01000002">
    <property type="protein sequence ID" value="MTB93696.1"/>
    <property type="molecule type" value="Genomic_DNA"/>
</dbReference>
<dbReference type="HAMAP" id="MF_00242">
    <property type="entry name" value="Arg_deiminase"/>
    <property type="match status" value="1"/>
</dbReference>
<dbReference type="RefSeq" id="WP_154612946.1">
    <property type="nucleotide sequence ID" value="NZ_CP053660.1"/>
</dbReference>
<evidence type="ECO:0000256" key="3">
    <source>
        <dbReference type="HAMAP-Rule" id="MF_00242"/>
    </source>
</evidence>
<evidence type="ECO:0000313" key="6">
    <source>
        <dbReference type="Proteomes" id="UP000433406"/>
    </source>
</evidence>
<comment type="catalytic activity">
    <reaction evidence="3">
        <text>L-arginine + H2O = L-citrulline + NH4(+)</text>
        <dbReference type="Rhea" id="RHEA:19597"/>
        <dbReference type="ChEBI" id="CHEBI:15377"/>
        <dbReference type="ChEBI" id="CHEBI:28938"/>
        <dbReference type="ChEBI" id="CHEBI:32682"/>
        <dbReference type="ChEBI" id="CHEBI:57743"/>
        <dbReference type="EC" id="3.5.3.6"/>
    </reaction>
</comment>
<evidence type="ECO:0000313" key="5">
    <source>
        <dbReference type="EMBL" id="MTB93696.1"/>
    </source>
</evidence>
<comment type="subcellular location">
    <subcellularLocation>
        <location evidence="3">Cytoplasm</location>
    </subcellularLocation>
</comment>
<dbReference type="UniPathway" id="UPA00254">
    <property type="reaction ID" value="UER00364"/>
</dbReference>
<accession>A0A6I3J0I0</accession>
<evidence type="ECO:0000256" key="2">
    <source>
        <dbReference type="ARBA" id="ARBA00022801"/>
    </source>
</evidence>
<organism evidence="5 6">
    <name type="scientific">Nocardioides marmotae</name>
    <dbReference type="NCBI Taxonomy" id="2663857"/>
    <lineage>
        <taxon>Bacteria</taxon>
        <taxon>Bacillati</taxon>
        <taxon>Actinomycetota</taxon>
        <taxon>Actinomycetes</taxon>
        <taxon>Propionibacteriales</taxon>
        <taxon>Nocardioidaceae</taxon>
        <taxon>Nocardioides</taxon>
    </lineage>
</organism>
<comment type="similarity">
    <text evidence="1 3">Belongs to the arginine deiminase family.</text>
</comment>
<protein>
    <recommendedName>
        <fullName evidence="3">Arginine deiminase</fullName>
        <shortName evidence="3">ADI</shortName>
        <ecNumber evidence="3">3.5.3.6</ecNumber>
    </recommendedName>
    <alternativeName>
        <fullName evidence="3">Arginine dihydrolase</fullName>
        <shortName evidence="3">AD</shortName>
    </alternativeName>
</protein>
<comment type="caution">
    <text evidence="5">The sequence shown here is derived from an EMBL/GenBank/DDBJ whole genome shotgun (WGS) entry which is preliminary data.</text>
</comment>
<dbReference type="PIRSF" id="PIRSF006356">
    <property type="entry name" value="Arg_deiminase"/>
    <property type="match status" value="1"/>
</dbReference>
<dbReference type="AlphaFoldDB" id="A0A6I3J0I0"/>
<dbReference type="Proteomes" id="UP000433406">
    <property type="component" value="Unassembled WGS sequence"/>
</dbReference>
<sequence>MTLHVDSEVGSLKQVILHRPDLELKRLTPSNHDEYLFDDVLWVKNAKLEHDGFAEMLREQGVKVHLLDQLLTQTLAIPEARKFVLEQSLNELVYGPIAMASLHQAFDSMEDAELTTYLIGGMTKRELLERVEEPASLVVHALELDDLLLPPLPNHLFTRDTSAWIYDGVSINSMRKRARARETVHYEAIYRWHPLFADTSFNVWAEGAANGAATTEGGDILVIGRGAVLIGVSERTTPQGVERLARRLFQAGAATKVVAISMPKSRAFMHLDTVMTQLSEDTFTKYIGLGMLPSYTIEPGDSEPELKVTPHPPEDMHKAIARALGLKDIQVLTATQDVHAAEREQWDDGCNALAIRPGVVVAYERNVTTNTYLRKKGIEVITIRGNELGRGRGGPRCMSCPIEREGI</sequence>
<dbReference type="PANTHER" id="PTHR47271">
    <property type="entry name" value="ARGININE DEIMINASE"/>
    <property type="match status" value="1"/>
</dbReference>
<dbReference type="NCBIfam" id="NF002381">
    <property type="entry name" value="PRK01388.1"/>
    <property type="match status" value="1"/>
</dbReference>
<keyword evidence="2 3" id="KW-0378">Hydrolase</keyword>
<dbReference type="PANTHER" id="PTHR47271:SF2">
    <property type="entry name" value="ARGININE DEIMINASE"/>
    <property type="match status" value="1"/>
</dbReference>
<feature type="active site" description="Amidino-cysteine intermediate" evidence="3 4">
    <location>
        <position position="397"/>
    </location>
</feature>
<dbReference type="Gene3D" id="3.75.10.10">
    <property type="entry name" value="L-arginine/glycine Amidinotransferase, Chain A"/>
    <property type="match status" value="1"/>
</dbReference>
<gene>
    <name evidence="3" type="primary">arcA</name>
    <name evidence="5" type="ORF">GGQ22_01230</name>
</gene>
<comment type="pathway">
    <text evidence="3">Amino-acid degradation; L-arginine degradation via ADI pathway; carbamoyl phosphate from L-arginine: step 1/2.</text>
</comment>
<dbReference type="GO" id="GO:0016990">
    <property type="term" value="F:arginine deiminase activity"/>
    <property type="evidence" value="ECO:0007669"/>
    <property type="project" value="UniProtKB-UniRule"/>
</dbReference>